<evidence type="ECO:0000256" key="6">
    <source>
        <dbReference type="ARBA" id="ARBA00023028"/>
    </source>
</evidence>
<dbReference type="InterPro" id="IPR002110">
    <property type="entry name" value="Ankyrin_rpt"/>
</dbReference>
<evidence type="ECO:0000256" key="3">
    <source>
        <dbReference type="ARBA" id="ARBA00022483"/>
    </source>
</evidence>
<dbReference type="InterPro" id="IPR056237">
    <property type="entry name" value="ANKLE2_3rd"/>
</dbReference>
<dbReference type="EnsemblMetazoa" id="SSS_5667s_mrna">
    <property type="protein sequence ID" value="KAF7489150.1"/>
    <property type="gene ID" value="SSS_5667"/>
</dbReference>
<keyword evidence="14" id="KW-1185">Reference proteome</keyword>
<gene>
    <name evidence="12" type="ORF">SSS_5667</name>
</gene>
<organism evidence="12">
    <name type="scientific">Sarcoptes scabiei</name>
    <name type="common">Itch mite</name>
    <name type="synonym">Acarus scabiei</name>
    <dbReference type="NCBI Taxonomy" id="52283"/>
    <lineage>
        <taxon>Eukaryota</taxon>
        <taxon>Metazoa</taxon>
        <taxon>Ecdysozoa</taxon>
        <taxon>Arthropoda</taxon>
        <taxon>Chelicerata</taxon>
        <taxon>Arachnida</taxon>
        <taxon>Acari</taxon>
        <taxon>Acariformes</taxon>
        <taxon>Sarcoptiformes</taxon>
        <taxon>Astigmata</taxon>
        <taxon>Psoroptidia</taxon>
        <taxon>Sarcoptoidea</taxon>
        <taxon>Sarcoptidae</taxon>
        <taxon>Sarcoptinae</taxon>
        <taxon>Sarcoptes</taxon>
    </lineage>
</organism>
<evidence type="ECO:0000313" key="12">
    <source>
        <dbReference type="EMBL" id="KAF7489150.1"/>
    </source>
</evidence>
<dbReference type="EMBL" id="WVUK01000065">
    <property type="protein sequence ID" value="KAF7489150.1"/>
    <property type="molecule type" value="Genomic_DNA"/>
</dbReference>
<feature type="domain" description="ANKLE2 third alpha/beta" evidence="11">
    <location>
        <begin position="299"/>
        <end position="369"/>
    </location>
</feature>
<evidence type="ECO:0000256" key="10">
    <source>
        <dbReference type="SAM" id="MobiDB-lite"/>
    </source>
</evidence>
<keyword evidence="3" id="KW-0268">Exocytosis</keyword>
<keyword evidence="6" id="KW-0528">Neurotoxin</keyword>
<evidence type="ECO:0000313" key="14">
    <source>
        <dbReference type="Proteomes" id="UP000070412"/>
    </source>
</evidence>
<sequence>MDENISNGTVFYAACLPLKIRQSKEDFDPKRFVSSDKNEIIKLIKQYQGSRFKSFDLYENALKFVEEKLGDNFESNQSDNLSSPNSNQSPSSSVPTEESILFPSLDIRDLNVFKQSIVNKQLDTFKRNVFTNPRYLISNYFDSPTIIMQGPRYNAVHLAIRFKAPEILDFILDTINTVSFVQKMNPNLDSESLIDKRDHILDLYLNSPDKVNFDTPLHMACKICNLDCISILADYIPVLDTEKLNKQNLLPHELVQDLQARKKILDIIHSSVFITVQKCPENLNKSINKEYHMGRKILQSKLDHKKEKRISAIVGPMTTEKSKTVYDVMKSPKKCNEKQRQIRLKDPDRGIERVICELSIEFEVPYCEYWPFLNDYANFSTEEGLKRLNDYFRSKQDELDLSSIIGRLNLDEEDDLKQTNGREEIHLIKIKSRKRKRKQKKKKKRKRVNYITLHQHRLGP</sequence>
<dbReference type="InterPro" id="IPR036770">
    <property type="entry name" value="Ankyrin_rpt-contain_sf"/>
</dbReference>
<keyword evidence="6" id="KW-0638">Presynaptic neurotoxin</keyword>
<evidence type="ECO:0000256" key="7">
    <source>
        <dbReference type="ARBA" id="ARBA00023043"/>
    </source>
</evidence>
<evidence type="ECO:0000256" key="5">
    <source>
        <dbReference type="ARBA" id="ARBA00022618"/>
    </source>
</evidence>
<keyword evidence="9" id="KW-0131">Cell cycle</keyword>
<protein>
    <submittedName>
        <fullName evidence="12">Ankyrin repeat and LEM domain-containing protein 2</fullName>
    </submittedName>
</protein>
<dbReference type="PANTHER" id="PTHR12349">
    <property type="entry name" value="ANKYRIN REPEAT AND LEM DOMAIN-CONTAINING PROTEIN 2"/>
    <property type="match status" value="1"/>
</dbReference>
<reference evidence="12" key="2">
    <citation type="submission" date="2020-01" db="EMBL/GenBank/DDBJ databases">
        <authorList>
            <person name="Korhonen P.K.K."/>
            <person name="Guangxu M.G."/>
            <person name="Wang T.W."/>
            <person name="Stroehlein A.J.S."/>
            <person name="Young N.D."/>
            <person name="Ang C.-S.A."/>
            <person name="Fernando D.W.F."/>
            <person name="Lu H.L."/>
            <person name="Taylor S.T."/>
            <person name="Ehtesham M.E.M."/>
            <person name="Najaraj S.H.N."/>
            <person name="Harsha G.H.G."/>
            <person name="Madugundu A.M."/>
            <person name="Renuse S.R."/>
            <person name="Holt D.H."/>
            <person name="Pandey A.P."/>
            <person name="Papenfuss A.P."/>
            <person name="Gasser R.B.G."/>
            <person name="Fischer K.F."/>
        </authorList>
    </citation>
    <scope>NUCLEOTIDE SEQUENCE</scope>
    <source>
        <strain evidence="12">SSS_KF_BRIS2020</strain>
    </source>
</reference>
<keyword evidence="4" id="KW-1052">Target cell membrane</keyword>
<evidence type="ECO:0000259" key="11">
    <source>
        <dbReference type="Pfam" id="PF24567"/>
    </source>
</evidence>
<evidence type="ECO:0000256" key="8">
    <source>
        <dbReference type="ARBA" id="ARBA00023298"/>
    </source>
</evidence>
<keyword evidence="7" id="KW-0040">ANK repeat</keyword>
<proteinExistence type="inferred from homology"/>
<dbReference type="GO" id="GO:0006887">
    <property type="term" value="P:exocytosis"/>
    <property type="evidence" value="ECO:0007669"/>
    <property type="project" value="UniProtKB-KW"/>
</dbReference>
<accession>A0A834VB67</accession>
<evidence type="ECO:0000256" key="2">
    <source>
        <dbReference type="ARBA" id="ARBA00007597"/>
    </source>
</evidence>
<dbReference type="AlphaFoldDB" id="A0A834VB67"/>
<evidence type="ECO:0000256" key="9">
    <source>
        <dbReference type="ARBA" id="ARBA00023306"/>
    </source>
</evidence>
<dbReference type="Proteomes" id="UP000070412">
    <property type="component" value="Unassembled WGS sequence"/>
</dbReference>
<dbReference type="PANTHER" id="PTHR12349:SF4">
    <property type="entry name" value="ANKYRIN REPEAT AND LEM DOMAIN-CONTAINING PROTEIN 2"/>
    <property type="match status" value="1"/>
</dbReference>
<dbReference type="OrthoDB" id="7446186at2759"/>
<dbReference type="GO" id="GO:0044231">
    <property type="term" value="C:host cell presynaptic membrane"/>
    <property type="evidence" value="ECO:0007669"/>
    <property type="project" value="UniProtKB-KW"/>
</dbReference>
<dbReference type="Gene3D" id="1.25.40.20">
    <property type="entry name" value="Ankyrin repeat-containing domain"/>
    <property type="match status" value="1"/>
</dbReference>
<evidence type="ECO:0000313" key="13">
    <source>
        <dbReference type="EnsemblMetazoa" id="KAF7489150.1"/>
    </source>
</evidence>
<dbReference type="GO" id="GO:0044218">
    <property type="term" value="C:other organism cell membrane"/>
    <property type="evidence" value="ECO:0007669"/>
    <property type="project" value="UniProtKB-KW"/>
</dbReference>
<dbReference type="Pfam" id="PF24567">
    <property type="entry name" value="ANKLE2_3rd"/>
    <property type="match status" value="1"/>
</dbReference>
<keyword evidence="8" id="KW-1053">Target membrane</keyword>
<evidence type="ECO:0000256" key="1">
    <source>
        <dbReference type="ARBA" id="ARBA00004175"/>
    </source>
</evidence>
<keyword evidence="8" id="KW-0472">Membrane</keyword>
<keyword evidence="5" id="KW-0132">Cell division</keyword>
<evidence type="ECO:0000256" key="4">
    <source>
        <dbReference type="ARBA" id="ARBA00022537"/>
    </source>
</evidence>
<dbReference type="GO" id="GO:0051301">
    <property type="term" value="P:cell division"/>
    <property type="evidence" value="ECO:0007669"/>
    <property type="project" value="UniProtKB-KW"/>
</dbReference>
<reference evidence="13" key="3">
    <citation type="submission" date="2022-06" db="UniProtKB">
        <authorList>
            <consortium name="EnsemblMetazoa"/>
        </authorList>
    </citation>
    <scope>IDENTIFICATION</scope>
</reference>
<dbReference type="SUPFAM" id="SSF48403">
    <property type="entry name" value="Ankyrin repeat"/>
    <property type="match status" value="1"/>
</dbReference>
<reference evidence="14" key="1">
    <citation type="journal article" date="2020" name="PLoS Negl. Trop. Dis.">
        <title>High-quality nuclear genome for Sarcoptes scabiei-A critical resource for a neglected parasite.</title>
        <authorList>
            <person name="Korhonen P.K."/>
            <person name="Gasser R.B."/>
            <person name="Ma G."/>
            <person name="Wang T."/>
            <person name="Stroehlein A.J."/>
            <person name="Young N.D."/>
            <person name="Ang C.S."/>
            <person name="Fernando D.D."/>
            <person name="Lu H.C."/>
            <person name="Taylor S."/>
            <person name="Reynolds S.L."/>
            <person name="Mofiz E."/>
            <person name="Najaraj S.H."/>
            <person name="Gowda H."/>
            <person name="Madugundu A."/>
            <person name="Renuse S."/>
            <person name="Holt D."/>
            <person name="Pandey A."/>
            <person name="Papenfuss A.T."/>
            <person name="Fischer K."/>
        </authorList>
    </citation>
    <scope>NUCLEOTIDE SEQUENCE [LARGE SCALE GENOMIC DNA]</scope>
</reference>
<comment type="similarity">
    <text evidence="2">Belongs to the ANKLE2 family.</text>
</comment>
<feature type="region of interest" description="Disordered" evidence="10">
    <location>
        <begin position="75"/>
        <end position="96"/>
    </location>
</feature>
<name>A0A834VB67_SARSC</name>
<keyword evidence="6" id="KW-0800">Toxin</keyword>
<dbReference type="SMART" id="SM00248">
    <property type="entry name" value="ANK"/>
    <property type="match status" value="2"/>
</dbReference>
<feature type="compositionally biased region" description="Low complexity" evidence="10">
    <location>
        <begin position="75"/>
        <end position="93"/>
    </location>
</feature>
<comment type="subcellular location">
    <subcellularLocation>
        <location evidence="1">Target cell membrane</location>
    </subcellularLocation>
</comment>